<organism evidence="1">
    <name type="scientific">Anguilla anguilla</name>
    <name type="common">European freshwater eel</name>
    <name type="synonym">Muraena anguilla</name>
    <dbReference type="NCBI Taxonomy" id="7936"/>
    <lineage>
        <taxon>Eukaryota</taxon>
        <taxon>Metazoa</taxon>
        <taxon>Chordata</taxon>
        <taxon>Craniata</taxon>
        <taxon>Vertebrata</taxon>
        <taxon>Euteleostomi</taxon>
        <taxon>Actinopterygii</taxon>
        <taxon>Neopterygii</taxon>
        <taxon>Teleostei</taxon>
        <taxon>Anguilliformes</taxon>
        <taxon>Anguillidae</taxon>
        <taxon>Anguilla</taxon>
    </lineage>
</organism>
<proteinExistence type="predicted"/>
<reference evidence="1" key="1">
    <citation type="submission" date="2014-11" db="EMBL/GenBank/DDBJ databases">
        <authorList>
            <person name="Amaro Gonzalez C."/>
        </authorList>
    </citation>
    <scope>NUCLEOTIDE SEQUENCE</scope>
</reference>
<sequence>MNPGYDFRV</sequence>
<dbReference type="EMBL" id="GBXM01045339">
    <property type="protein sequence ID" value="JAH63238.1"/>
    <property type="molecule type" value="Transcribed_RNA"/>
</dbReference>
<evidence type="ECO:0000313" key="1">
    <source>
        <dbReference type="EMBL" id="JAH53862.1"/>
    </source>
</evidence>
<dbReference type="EMBL" id="GBXM01054715">
    <property type="protein sequence ID" value="JAH53862.1"/>
    <property type="molecule type" value="Transcribed_RNA"/>
</dbReference>
<protein>
    <submittedName>
        <fullName evidence="1">Uncharacterized protein</fullName>
    </submittedName>
</protein>
<name>A0A0E9TK79_ANGAN</name>
<accession>A0A0E9TK79</accession>
<reference evidence="1" key="2">
    <citation type="journal article" date="2015" name="Fish Shellfish Immunol.">
        <title>Early steps in the European eel (Anguilla anguilla)-Vibrio vulnificus interaction in the gills: Role of the RtxA13 toxin.</title>
        <authorList>
            <person name="Callol A."/>
            <person name="Pajuelo D."/>
            <person name="Ebbesson L."/>
            <person name="Teles M."/>
            <person name="MacKenzie S."/>
            <person name="Amaro C."/>
        </authorList>
    </citation>
    <scope>NUCLEOTIDE SEQUENCE</scope>
</reference>